<name>A0A833SAF0_9HYME</name>
<dbReference type="EMBL" id="WNWW01000246">
    <property type="protein sequence ID" value="KAF3427850.1"/>
    <property type="molecule type" value="Genomic_DNA"/>
</dbReference>
<dbReference type="AlphaFoldDB" id="A0A833SAF0"/>
<accession>A0A833SAF0</accession>
<proteinExistence type="predicted"/>
<sequence length="151" mass="17868">MSIFFLLIQFTYQFTHTQNSKYFTKNWYLLANLNKTLALKFLVLVYSLKLKFTHYIHTECMLRMRLQWFEAFHVSAYFRIVSRQKGKAQNGFQDISIFKGFSNRDPTSSDVKHRKKTISPAADRCSALPLQYRFVTESENFCLRRQGGCAH</sequence>
<reference evidence="1" key="1">
    <citation type="submission" date="2019-11" db="EMBL/GenBank/DDBJ databases">
        <title>The nuclear and mitochondrial genomes of Frieseomelitta varia - a highly eusocial stingless bee (Meliponini) with a permanently sterile worker caste.</title>
        <authorList>
            <person name="Freitas F.C.P."/>
            <person name="Lourenco A.P."/>
            <person name="Nunes F.M.F."/>
            <person name="Paschoal A.R."/>
            <person name="Abreu F.C.P."/>
            <person name="Barbin F.O."/>
            <person name="Bataglia L."/>
            <person name="Cardoso-Junior C.A.M."/>
            <person name="Cervoni M.S."/>
            <person name="Silva S.R."/>
            <person name="Dalarmi F."/>
            <person name="Del Lama M.A."/>
            <person name="Depintor T.S."/>
            <person name="Ferreira K.M."/>
            <person name="Goria P.S."/>
            <person name="Jaskot M.C."/>
            <person name="Lago D.C."/>
            <person name="Luna-Lucena D."/>
            <person name="Moda L.M."/>
            <person name="Nascimento L."/>
            <person name="Pedrino M."/>
            <person name="Rabico F.O."/>
            <person name="Sanches F.C."/>
            <person name="Santos D.E."/>
            <person name="Santos C.G."/>
            <person name="Vieira J."/>
            <person name="Lopes T.F."/>
            <person name="Barchuk A.R."/>
            <person name="Hartfelder K."/>
            <person name="Simoes Z.L.P."/>
            <person name="Bitondi M.M.G."/>
            <person name="Pinheiro D.G."/>
        </authorList>
    </citation>
    <scope>NUCLEOTIDE SEQUENCE</scope>
    <source>
        <strain evidence="1">USP_RPSP 00005682</strain>
        <tissue evidence="1">Whole individual</tissue>
    </source>
</reference>
<evidence type="ECO:0000313" key="1">
    <source>
        <dbReference type="EMBL" id="KAF3427850.1"/>
    </source>
</evidence>
<keyword evidence="2" id="KW-1185">Reference proteome</keyword>
<gene>
    <name evidence="1" type="ORF">E2986_13027</name>
</gene>
<evidence type="ECO:0000313" key="2">
    <source>
        <dbReference type="Proteomes" id="UP000655588"/>
    </source>
</evidence>
<dbReference type="Proteomes" id="UP000655588">
    <property type="component" value="Unassembled WGS sequence"/>
</dbReference>
<protein>
    <submittedName>
        <fullName evidence="1">Uncharacterized protein</fullName>
    </submittedName>
</protein>
<organism evidence="1 2">
    <name type="scientific">Frieseomelitta varia</name>
    <dbReference type="NCBI Taxonomy" id="561572"/>
    <lineage>
        <taxon>Eukaryota</taxon>
        <taxon>Metazoa</taxon>
        <taxon>Ecdysozoa</taxon>
        <taxon>Arthropoda</taxon>
        <taxon>Hexapoda</taxon>
        <taxon>Insecta</taxon>
        <taxon>Pterygota</taxon>
        <taxon>Neoptera</taxon>
        <taxon>Endopterygota</taxon>
        <taxon>Hymenoptera</taxon>
        <taxon>Apocrita</taxon>
        <taxon>Aculeata</taxon>
        <taxon>Apoidea</taxon>
        <taxon>Anthophila</taxon>
        <taxon>Apidae</taxon>
        <taxon>Frieseomelitta</taxon>
    </lineage>
</organism>
<comment type="caution">
    <text evidence="1">The sequence shown here is derived from an EMBL/GenBank/DDBJ whole genome shotgun (WGS) entry which is preliminary data.</text>
</comment>